<dbReference type="AlphaFoldDB" id="A0A1A7XJU8"/>
<feature type="compositionally biased region" description="Low complexity" evidence="2">
    <location>
        <begin position="199"/>
        <end position="209"/>
    </location>
</feature>
<dbReference type="InterPro" id="IPR002110">
    <property type="entry name" value="Ankyrin_rpt"/>
</dbReference>
<dbReference type="EMBL" id="HADX01011260">
    <property type="protein sequence ID" value="SBP33492.1"/>
    <property type="molecule type" value="Transcribed_RNA"/>
</dbReference>
<evidence type="ECO:0000256" key="2">
    <source>
        <dbReference type="SAM" id="MobiDB-lite"/>
    </source>
</evidence>
<feature type="region of interest" description="Disordered" evidence="2">
    <location>
        <begin position="280"/>
        <end position="329"/>
    </location>
</feature>
<evidence type="ECO:0000313" key="4">
    <source>
        <dbReference type="EMBL" id="SBP18381.1"/>
    </source>
</evidence>
<feature type="region of interest" description="Disordered" evidence="2">
    <location>
        <begin position="667"/>
        <end position="903"/>
    </location>
</feature>
<feature type="compositionally biased region" description="Gly residues" evidence="2">
    <location>
        <begin position="124"/>
        <end position="135"/>
    </location>
</feature>
<feature type="compositionally biased region" description="Polar residues" evidence="2">
    <location>
        <begin position="781"/>
        <end position="792"/>
    </location>
</feature>
<dbReference type="Gene3D" id="6.10.250.750">
    <property type="match status" value="1"/>
</dbReference>
<proteinExistence type="predicted"/>
<protein>
    <submittedName>
        <fullName evidence="4">Synuclein, alpha interacting protein</fullName>
    </submittedName>
</protein>
<accession>A0A1A7XJU8</accession>
<feature type="repeat" description="ANK" evidence="1">
    <location>
        <begin position="470"/>
        <end position="502"/>
    </location>
</feature>
<dbReference type="SMART" id="SM00248">
    <property type="entry name" value="ANK"/>
    <property type="match status" value="4"/>
</dbReference>
<reference evidence="4" key="2">
    <citation type="submission" date="2016-06" db="EMBL/GenBank/DDBJ databases">
        <title>The genome of a short-lived fish provides insights into sex chromosome evolution and the genetic control of aging.</title>
        <authorList>
            <person name="Reichwald K."/>
            <person name="Felder M."/>
            <person name="Petzold A."/>
            <person name="Koch P."/>
            <person name="Groth M."/>
            <person name="Platzer M."/>
        </authorList>
    </citation>
    <scope>NUCLEOTIDE SEQUENCE</scope>
    <source>
        <tissue evidence="4">Brain</tissue>
    </source>
</reference>
<feature type="region of interest" description="Disordered" evidence="2">
    <location>
        <begin position="620"/>
        <end position="653"/>
    </location>
</feature>
<dbReference type="EMBL" id="HADW01016981">
    <property type="protein sequence ID" value="SBP18381.1"/>
    <property type="molecule type" value="Transcribed_RNA"/>
</dbReference>
<feature type="region of interest" description="Disordered" evidence="2">
    <location>
        <begin position="26"/>
        <end position="136"/>
    </location>
</feature>
<dbReference type="InterPro" id="IPR032027">
    <property type="entry name" value="SNCAIP_SNCA-bd"/>
</dbReference>
<dbReference type="InterPro" id="IPR040133">
    <property type="entry name" value="SNCAIP"/>
</dbReference>
<name>A0A1A7XJU8_9TELE</name>
<feature type="compositionally biased region" description="Polar residues" evidence="2">
    <location>
        <begin position="113"/>
        <end position="123"/>
    </location>
</feature>
<feature type="region of interest" description="Disordered" evidence="2">
    <location>
        <begin position="236"/>
        <end position="255"/>
    </location>
</feature>
<feature type="compositionally biased region" description="Low complexity" evidence="2">
    <location>
        <begin position="852"/>
        <end position="870"/>
    </location>
</feature>
<dbReference type="Pfam" id="PF12796">
    <property type="entry name" value="Ank_2"/>
    <property type="match status" value="2"/>
</dbReference>
<gene>
    <name evidence="4" type="primary">SNCAIP</name>
</gene>
<dbReference type="InterPro" id="IPR036770">
    <property type="entry name" value="Ankyrin_rpt-contain_sf"/>
</dbReference>
<organism evidence="4">
    <name type="scientific">Iconisemion striatum</name>
    <dbReference type="NCBI Taxonomy" id="60296"/>
    <lineage>
        <taxon>Eukaryota</taxon>
        <taxon>Metazoa</taxon>
        <taxon>Chordata</taxon>
        <taxon>Craniata</taxon>
        <taxon>Vertebrata</taxon>
        <taxon>Euteleostomi</taxon>
        <taxon>Actinopterygii</taxon>
        <taxon>Neopterygii</taxon>
        <taxon>Teleostei</taxon>
        <taxon>Neoteleostei</taxon>
        <taxon>Acanthomorphata</taxon>
        <taxon>Ovalentaria</taxon>
        <taxon>Atherinomorphae</taxon>
        <taxon>Cyprinodontiformes</taxon>
        <taxon>Nothobranchiidae</taxon>
        <taxon>Iconisemion</taxon>
    </lineage>
</organism>
<dbReference type="PANTHER" id="PTHR22882">
    <property type="entry name" value="SYNPHILIN-1"/>
    <property type="match status" value="1"/>
</dbReference>
<keyword evidence="1" id="KW-0040">ANK repeat</keyword>
<dbReference type="Gene3D" id="1.25.40.20">
    <property type="entry name" value="Ankyrin repeat-containing domain"/>
    <property type="match status" value="2"/>
</dbReference>
<sequence>MEAPEYLDLDEIDFSDDPVYSVASLKSIPELSRRSDGPAEERPAPAITWSRAVSSHSGGGLAEVHSKFRPVKRVSPLKHQPETTDSDSDGKVQHQGLVLGEQSEVGKDDPVSDKQTPASTSSDGPGGKGKAGGVGPQVLFGELEHYDLDMDEILDVPYIKSSQQMSTLPRVPHDKRSVGGSSVGGGTLERNRSGGPTGSALLPKEPLSLSSSSQAPYCVLSPVKWSDLRKSKSMDPDLHHLHRSPGGGGFQPELSSSGLLSCSSSLSSFTDADKLLSARVFPDSQNQRPAAEPPGGLMFPLPGCSSARQDGSKTRTPAAGGSRGEVDEETKKNQNIINIVREGQISLLPHLAADNLELIRDEDRNNLLHVAASQGHADCLQHLTSLMGEDGLNERNNQQLTPAGLGVKNGHLECVRWMVSETEAIAELSCTREHPSLIHYAARYGQEKVLLWLLQFMQEQGISLDEVDQNGNTAVHVAAQYGHLTCIQTLVEYGSNVTVQNQQGERPSQSAERQGHTTCTRYLVVVETCMSLASQVVKLTKQLNEQAADRINLQKQLQRLMDPNKTEGTPSRSPSSHQPSVEAWSEMMLTAEGTPGDGHWLVRQGGVGTDSVLRQLLGKDASEMLCPRERPPPGATLSREGPGAPGGHRTGLLERRELKLARLKQIMQRSLSESDSDGYPPEEGKSQGAPPPNTQRPDRPSHLPITEEGPLSNPNSNPNLHLMMRKHLPTSTSSSSAERKLAFSLSGSKSVDSIGYNPSPTSSDPEVSDKTPETPGDGQKGATSPKSALKSPSSRRKTSQNLKLRVTFDEQVHQSSNQEAEPSKAPSGKDRTPTGNSESRRPFGTFRSIMESLSGNSNHNNNSSSSAASAVKLSTCQSSPGRKCEGKPSPGGGAKSKSKVSNV</sequence>
<feature type="region of interest" description="Disordered" evidence="2">
    <location>
        <begin position="162"/>
        <end position="209"/>
    </location>
</feature>
<feature type="compositionally biased region" description="Basic and acidic residues" evidence="2">
    <location>
        <begin position="31"/>
        <end position="43"/>
    </location>
</feature>
<reference evidence="4" key="1">
    <citation type="submission" date="2016-05" db="EMBL/GenBank/DDBJ databases">
        <authorList>
            <person name="Lavstsen T."/>
            <person name="Jespersen J.S."/>
        </authorList>
    </citation>
    <scope>NUCLEOTIDE SEQUENCE</scope>
    <source>
        <tissue evidence="4">Brain</tissue>
    </source>
</reference>
<feature type="compositionally biased region" description="Polar residues" evidence="2">
    <location>
        <begin position="745"/>
        <end position="765"/>
    </location>
</feature>
<dbReference type="Pfam" id="PF16700">
    <property type="entry name" value="SNCAIP_SNCA_bd"/>
    <property type="match status" value="1"/>
</dbReference>
<dbReference type="GO" id="GO:0031625">
    <property type="term" value="F:ubiquitin protein ligase binding"/>
    <property type="evidence" value="ECO:0007669"/>
    <property type="project" value="TreeGrafter"/>
</dbReference>
<feature type="domain" description="Synphilin-1 alpha-Synuclein-binding" evidence="3">
    <location>
        <begin position="526"/>
        <end position="571"/>
    </location>
</feature>
<feature type="compositionally biased region" description="Low complexity" evidence="2">
    <location>
        <begin position="710"/>
        <end position="720"/>
    </location>
</feature>
<feature type="compositionally biased region" description="Basic residues" evidence="2">
    <location>
        <begin position="67"/>
        <end position="76"/>
    </location>
</feature>
<evidence type="ECO:0000259" key="3">
    <source>
        <dbReference type="Pfam" id="PF16700"/>
    </source>
</evidence>
<dbReference type="PROSITE" id="PS50088">
    <property type="entry name" value="ANK_REPEAT"/>
    <property type="match status" value="1"/>
</dbReference>
<dbReference type="SUPFAM" id="SSF48403">
    <property type="entry name" value="Ankyrin repeat"/>
    <property type="match status" value="1"/>
</dbReference>
<dbReference type="PANTHER" id="PTHR22882:SF3">
    <property type="entry name" value="SYNPHILIN-1"/>
    <property type="match status" value="1"/>
</dbReference>
<evidence type="ECO:0000256" key="1">
    <source>
        <dbReference type="PROSITE-ProRule" id="PRU00023"/>
    </source>
</evidence>
<dbReference type="PROSITE" id="PS50297">
    <property type="entry name" value="ANK_REP_REGION"/>
    <property type="match status" value="1"/>
</dbReference>
<feature type="compositionally biased region" description="Basic and acidic residues" evidence="2">
    <location>
        <begin position="620"/>
        <end position="631"/>
    </location>
</feature>